<proteinExistence type="predicted"/>
<evidence type="ECO:0000313" key="1">
    <source>
        <dbReference type="EMBL" id="GAA0533590.1"/>
    </source>
</evidence>
<dbReference type="GeneID" id="97437027"/>
<reference evidence="1 2" key="1">
    <citation type="journal article" date="2019" name="Int. J. Syst. Evol. Microbiol.">
        <title>The Global Catalogue of Microorganisms (GCM) 10K type strain sequencing project: providing services to taxonomists for standard genome sequencing and annotation.</title>
        <authorList>
            <consortium name="The Broad Institute Genomics Platform"/>
            <consortium name="The Broad Institute Genome Sequencing Center for Infectious Disease"/>
            <person name="Wu L."/>
            <person name="Ma J."/>
        </authorList>
    </citation>
    <scope>NUCLEOTIDE SEQUENCE [LARGE SCALE GENOMIC DNA]</scope>
    <source>
        <strain evidence="1 2">JCM 5052</strain>
    </source>
</reference>
<keyword evidence="2" id="KW-1185">Reference proteome</keyword>
<sequence>MAAQAVVILVFWTVQTHHAPSFLVSTQVPALAPLSCGVAQCCRVDTTATSAAGKVMWSISSEVRKPSA</sequence>
<evidence type="ECO:0000313" key="2">
    <source>
        <dbReference type="Proteomes" id="UP001501576"/>
    </source>
</evidence>
<protein>
    <recommendedName>
        <fullName evidence="3">Secreted protein</fullName>
    </recommendedName>
</protein>
<organism evidence="1 2">
    <name type="scientific">Streptomyces mordarskii</name>
    <dbReference type="NCBI Taxonomy" id="1226758"/>
    <lineage>
        <taxon>Bacteria</taxon>
        <taxon>Bacillati</taxon>
        <taxon>Actinomycetota</taxon>
        <taxon>Actinomycetes</taxon>
        <taxon>Kitasatosporales</taxon>
        <taxon>Streptomycetaceae</taxon>
        <taxon>Streptomyces</taxon>
    </lineage>
</organism>
<dbReference type="RefSeq" id="WP_086708549.1">
    <property type="nucleotide sequence ID" value="NZ_BAAABZ010000035.1"/>
</dbReference>
<dbReference type="EMBL" id="BAAABZ010000035">
    <property type="protein sequence ID" value="GAA0533590.1"/>
    <property type="molecule type" value="Genomic_DNA"/>
</dbReference>
<accession>A0ABN1D481</accession>
<gene>
    <name evidence="1" type="ORF">GCM10010390_39320</name>
</gene>
<name>A0ABN1D481_9ACTN</name>
<comment type="caution">
    <text evidence="1">The sequence shown here is derived from an EMBL/GenBank/DDBJ whole genome shotgun (WGS) entry which is preliminary data.</text>
</comment>
<evidence type="ECO:0008006" key="3">
    <source>
        <dbReference type="Google" id="ProtNLM"/>
    </source>
</evidence>
<dbReference type="Proteomes" id="UP001501576">
    <property type="component" value="Unassembled WGS sequence"/>
</dbReference>